<evidence type="ECO:0000259" key="2">
    <source>
        <dbReference type="Pfam" id="PF13193"/>
    </source>
</evidence>
<keyword evidence="3" id="KW-1185">Reference proteome</keyword>
<dbReference type="KEGG" id="adu:107483179"/>
<dbReference type="PANTHER" id="PTHR43201">
    <property type="entry name" value="ACYL-COA SYNTHETASE"/>
    <property type="match status" value="1"/>
</dbReference>
<dbReference type="InterPro" id="IPR045851">
    <property type="entry name" value="AMP-bd_C_sf"/>
</dbReference>
<evidence type="ECO:0000313" key="3">
    <source>
        <dbReference type="Proteomes" id="UP000515211"/>
    </source>
</evidence>
<dbReference type="Pfam" id="PF13193">
    <property type="entry name" value="AMP-binding_C"/>
    <property type="match status" value="1"/>
</dbReference>
<dbReference type="SUPFAM" id="SSF56801">
    <property type="entry name" value="Acetyl-CoA synthetase-like"/>
    <property type="match status" value="1"/>
</dbReference>
<proteinExistence type="predicted"/>
<evidence type="ECO:0000259" key="1">
    <source>
        <dbReference type="Pfam" id="PF00501"/>
    </source>
</evidence>
<dbReference type="Pfam" id="PF00501">
    <property type="entry name" value="AMP-binding"/>
    <property type="match status" value="1"/>
</dbReference>
<keyword evidence="4" id="KW-0436">Ligase</keyword>
<gene>
    <name evidence="4" type="primary">LOC107483179</name>
</gene>
<organism evidence="3 4">
    <name type="scientific">Arachis duranensis</name>
    <name type="common">Wild peanut</name>
    <dbReference type="NCBI Taxonomy" id="130453"/>
    <lineage>
        <taxon>Eukaryota</taxon>
        <taxon>Viridiplantae</taxon>
        <taxon>Streptophyta</taxon>
        <taxon>Embryophyta</taxon>
        <taxon>Tracheophyta</taxon>
        <taxon>Spermatophyta</taxon>
        <taxon>Magnoliopsida</taxon>
        <taxon>eudicotyledons</taxon>
        <taxon>Gunneridae</taxon>
        <taxon>Pentapetalae</taxon>
        <taxon>rosids</taxon>
        <taxon>fabids</taxon>
        <taxon>Fabales</taxon>
        <taxon>Fabaceae</taxon>
        <taxon>Papilionoideae</taxon>
        <taxon>50 kb inversion clade</taxon>
        <taxon>dalbergioids sensu lato</taxon>
        <taxon>Dalbergieae</taxon>
        <taxon>Pterocarpus clade</taxon>
        <taxon>Arachis</taxon>
    </lineage>
</organism>
<dbReference type="GO" id="GO:0031956">
    <property type="term" value="F:medium-chain fatty acid-CoA ligase activity"/>
    <property type="evidence" value="ECO:0007669"/>
    <property type="project" value="TreeGrafter"/>
</dbReference>
<sequence>MAKHHSLPHICQCLSRLLTLRLHVPVTIAGHRKMTGRELVEQVLALAQGLLDLGVTSGDVIAISAFNSDWYLEWLLAIAFVGGIAAPLNYRWSFEEAKFAMTVVKPVMLVTDESSQTWYSKLLKTDVPSLRWHALLDSTSSDLAKEWNGIAGLHSEMLKKHHVKPLPFDYSWAPDGAVMICFTSGTTGKPKGVTLSHGALIVQSLAKIAIVGYNEDDVYLHTTPLCHIGGLSSALTMLMVGGCHVLMPKFDPKSAVDAIERYGVTSLITVPAIMASLISLIRHKETWKGGETVKKILNGGGSLSLELIKDTNLFFHKAKLISAYGMTETCSSMTFMNLYDPMHETTISQNLQIVGEAASSNSIHQPQGICVGKAAPHVELKICEDDGTSHIGRILTRGPHTMLRYWDQTLTSSSNGRSEAWFDTGDIGSIDNHGNLWLLGRTNGRIKSGGENIYPEEVEAILQEHPGITSVVVVGIPDAYLTEMVAACIQLTENWQWLDQSNSNQEFYISKKSLHQYCIQHNLSRFKIPKMFLLWGKPFPLTTTGKVRRDQIRKELMCRLQSLHSNL</sequence>
<dbReference type="InterPro" id="IPR000873">
    <property type="entry name" value="AMP-dep_synth/lig_dom"/>
</dbReference>
<feature type="domain" description="AMP-dependent synthetase/ligase" evidence="1">
    <location>
        <begin position="27"/>
        <end position="406"/>
    </location>
</feature>
<name>A0A6P4D062_ARADU</name>
<dbReference type="InterPro" id="IPR042099">
    <property type="entry name" value="ANL_N_sf"/>
</dbReference>
<dbReference type="InterPro" id="IPR025110">
    <property type="entry name" value="AMP-bd_C"/>
</dbReference>
<dbReference type="PANTHER" id="PTHR43201:SF32">
    <property type="entry name" value="2-SUCCINYLBENZOATE--COA LIGASE, CHLOROPLASTIC_PEROXISOMAL"/>
    <property type="match status" value="1"/>
</dbReference>
<dbReference type="AlphaFoldDB" id="A0A6P4D062"/>
<dbReference type="Proteomes" id="UP000515211">
    <property type="component" value="Chromosome 4"/>
</dbReference>
<protein>
    <submittedName>
        <fullName evidence="4">2-succinylbenzoate--CoA ligase, chloroplastic/peroxisomal isoform X1</fullName>
    </submittedName>
</protein>
<accession>A0A6P4D062</accession>
<feature type="domain" description="AMP-binding enzyme C-terminal" evidence="2">
    <location>
        <begin position="457"/>
        <end position="546"/>
    </location>
</feature>
<dbReference type="RefSeq" id="XP_015959283.1">
    <property type="nucleotide sequence ID" value="XM_016103797.3"/>
</dbReference>
<reference evidence="4" key="2">
    <citation type="submission" date="2025-08" db="UniProtKB">
        <authorList>
            <consortium name="RefSeq"/>
        </authorList>
    </citation>
    <scope>IDENTIFICATION</scope>
    <source>
        <tissue evidence="4">Whole plant</tissue>
    </source>
</reference>
<evidence type="ECO:0000313" key="4">
    <source>
        <dbReference type="RefSeq" id="XP_015959283.1"/>
    </source>
</evidence>
<dbReference type="PROSITE" id="PS00455">
    <property type="entry name" value="AMP_BINDING"/>
    <property type="match status" value="1"/>
</dbReference>
<dbReference type="GeneID" id="107483179"/>
<dbReference type="InterPro" id="IPR020845">
    <property type="entry name" value="AMP-binding_CS"/>
</dbReference>
<dbReference type="Gene3D" id="3.40.50.12780">
    <property type="entry name" value="N-terminal domain of ligase-like"/>
    <property type="match status" value="1"/>
</dbReference>
<dbReference type="OrthoDB" id="10253115at2759"/>
<dbReference type="GO" id="GO:0006631">
    <property type="term" value="P:fatty acid metabolic process"/>
    <property type="evidence" value="ECO:0007669"/>
    <property type="project" value="TreeGrafter"/>
</dbReference>
<reference evidence="3" key="1">
    <citation type="journal article" date="2016" name="Nat. Genet.">
        <title>The genome sequences of Arachis duranensis and Arachis ipaensis, the diploid ancestors of cultivated peanut.</title>
        <authorList>
            <person name="Bertioli D.J."/>
            <person name="Cannon S.B."/>
            <person name="Froenicke L."/>
            <person name="Huang G."/>
            <person name="Farmer A.D."/>
            <person name="Cannon E.K."/>
            <person name="Liu X."/>
            <person name="Gao D."/>
            <person name="Clevenger J."/>
            <person name="Dash S."/>
            <person name="Ren L."/>
            <person name="Moretzsohn M.C."/>
            <person name="Shirasawa K."/>
            <person name="Huang W."/>
            <person name="Vidigal B."/>
            <person name="Abernathy B."/>
            <person name="Chu Y."/>
            <person name="Niederhuth C.E."/>
            <person name="Umale P."/>
            <person name="Araujo A.C."/>
            <person name="Kozik A."/>
            <person name="Kim K.D."/>
            <person name="Burow M.D."/>
            <person name="Varshney R.K."/>
            <person name="Wang X."/>
            <person name="Zhang X."/>
            <person name="Barkley N."/>
            <person name="Guimaraes P.M."/>
            <person name="Isobe S."/>
            <person name="Guo B."/>
            <person name="Liao B."/>
            <person name="Stalker H.T."/>
            <person name="Schmitz R.J."/>
            <person name="Scheffler B.E."/>
            <person name="Leal-Bertioli S.C."/>
            <person name="Xun X."/>
            <person name="Jackson S.A."/>
            <person name="Michelmore R."/>
            <person name="Ozias-Akins P."/>
        </authorList>
    </citation>
    <scope>NUCLEOTIDE SEQUENCE [LARGE SCALE GENOMIC DNA]</scope>
    <source>
        <strain evidence="3">cv. V14167</strain>
    </source>
</reference>
<dbReference type="CDD" id="cd04433">
    <property type="entry name" value="AFD_class_I"/>
    <property type="match status" value="1"/>
</dbReference>
<dbReference type="Gene3D" id="3.30.300.30">
    <property type="match status" value="1"/>
</dbReference>